<dbReference type="GO" id="GO:0017001">
    <property type="term" value="P:antibiotic catabolic process"/>
    <property type="evidence" value="ECO:0007669"/>
    <property type="project" value="UniProtKB-ARBA"/>
</dbReference>
<dbReference type="Proteomes" id="UP000245539">
    <property type="component" value="Unassembled WGS sequence"/>
</dbReference>
<dbReference type="PANTHER" id="PTHR42951">
    <property type="entry name" value="METALLO-BETA-LACTAMASE DOMAIN-CONTAINING"/>
    <property type="match status" value="1"/>
</dbReference>
<feature type="chain" id="PRO_5016274488" evidence="2">
    <location>
        <begin position="20"/>
        <end position="304"/>
    </location>
</feature>
<dbReference type="PANTHER" id="PTHR42951:SF4">
    <property type="entry name" value="ACYL-COENZYME A THIOESTERASE MBLAC2"/>
    <property type="match status" value="1"/>
</dbReference>
<dbReference type="InterPro" id="IPR036866">
    <property type="entry name" value="RibonucZ/Hydroxyglut_hydro"/>
</dbReference>
<dbReference type="SMART" id="SM00849">
    <property type="entry name" value="Lactamase_B"/>
    <property type="match status" value="1"/>
</dbReference>
<keyword evidence="2" id="KW-0732">Signal</keyword>
<keyword evidence="5" id="KW-1185">Reference proteome</keyword>
<dbReference type="Gene3D" id="3.60.15.10">
    <property type="entry name" value="Ribonuclease Z/Hydroxyacylglutathione hydrolase-like"/>
    <property type="match status" value="1"/>
</dbReference>
<dbReference type="AlphaFoldDB" id="A0A317CAL7"/>
<accession>A0A317CAL7</accession>
<dbReference type="Pfam" id="PF00753">
    <property type="entry name" value="Lactamase_B"/>
    <property type="match status" value="1"/>
</dbReference>
<dbReference type="RefSeq" id="WP_109838507.1">
    <property type="nucleotide sequence ID" value="NZ_QGKM01000046.1"/>
</dbReference>
<evidence type="ECO:0000256" key="2">
    <source>
        <dbReference type="SAM" id="SignalP"/>
    </source>
</evidence>
<reference evidence="4 5" key="1">
    <citation type="submission" date="2018-05" db="EMBL/GenBank/DDBJ databases">
        <title>Leucothrix arctica sp. nov., isolated from Arctic seawater.</title>
        <authorList>
            <person name="Choi A."/>
            <person name="Baek K."/>
        </authorList>
    </citation>
    <scope>NUCLEOTIDE SEQUENCE [LARGE SCALE GENOMIC DNA]</scope>
    <source>
        <strain evidence="4 5">JCM 18388</strain>
    </source>
</reference>
<proteinExistence type="inferred from homology"/>
<dbReference type="CDD" id="cd16282">
    <property type="entry name" value="metallo-hydrolase-like_MBL-fold"/>
    <property type="match status" value="1"/>
</dbReference>
<dbReference type="SUPFAM" id="SSF56281">
    <property type="entry name" value="Metallo-hydrolase/oxidoreductase"/>
    <property type="match status" value="1"/>
</dbReference>
<feature type="domain" description="Metallo-beta-lactamase" evidence="3">
    <location>
        <begin position="50"/>
        <end position="234"/>
    </location>
</feature>
<dbReference type="OrthoDB" id="420651at2"/>
<evidence type="ECO:0000256" key="1">
    <source>
        <dbReference type="ARBA" id="ARBA00005250"/>
    </source>
</evidence>
<comment type="similarity">
    <text evidence="1">Belongs to the metallo-beta-lactamase superfamily. Class-B beta-lactamase family.</text>
</comment>
<feature type="signal peptide" evidence="2">
    <location>
        <begin position="1"/>
        <end position="19"/>
    </location>
</feature>
<dbReference type="GO" id="GO:0016787">
    <property type="term" value="F:hydrolase activity"/>
    <property type="evidence" value="ECO:0007669"/>
    <property type="project" value="UniProtKB-KW"/>
</dbReference>
<name>A0A317CAL7_9GAMM</name>
<gene>
    <name evidence="4" type="ORF">DKW60_15170</name>
</gene>
<evidence type="ECO:0000313" key="4">
    <source>
        <dbReference type="EMBL" id="PWQ95417.1"/>
    </source>
</evidence>
<organism evidence="4 5">
    <name type="scientific">Leucothrix pacifica</name>
    <dbReference type="NCBI Taxonomy" id="1247513"/>
    <lineage>
        <taxon>Bacteria</taxon>
        <taxon>Pseudomonadati</taxon>
        <taxon>Pseudomonadota</taxon>
        <taxon>Gammaproteobacteria</taxon>
        <taxon>Thiotrichales</taxon>
        <taxon>Thiotrichaceae</taxon>
        <taxon>Leucothrix</taxon>
    </lineage>
</organism>
<evidence type="ECO:0000313" key="5">
    <source>
        <dbReference type="Proteomes" id="UP000245539"/>
    </source>
</evidence>
<dbReference type="EMBL" id="QGKM01000046">
    <property type="protein sequence ID" value="PWQ95417.1"/>
    <property type="molecule type" value="Genomic_DNA"/>
</dbReference>
<protein>
    <submittedName>
        <fullName evidence="4">MBL fold metallo-hydrolase</fullName>
    </submittedName>
</protein>
<evidence type="ECO:0000259" key="3">
    <source>
        <dbReference type="SMART" id="SM00849"/>
    </source>
</evidence>
<sequence length="304" mass="33823">MFRIMAFVLCSLLASVSMAYELKIHKVDDNVYALVGDLSQRSTDNLGNNSTHGVIVTDEGVILIDSGASYLGAKQIHEAIQTFTQQSIKIVINSGGQDHRWLGNDYFQQLGATIISSLEAKADHQNRADEQLAFLESLLGDSLKGTKPFFATQTFDTELKLSLGGVDLELYHFGPAHTAGDSIIWMPSTRIMFTGDVVYNNRMLGIGPARNFQSWIDVFEKMASFKPDYIIPGHGNPSVLETATINTYQYLLFLRAKVAEILDNDGGMVDATKIDQSEYEYLENFETIAGRNAQAVFEQMEFDY</sequence>
<dbReference type="InterPro" id="IPR050855">
    <property type="entry name" value="NDM-1-like"/>
</dbReference>
<keyword evidence="4" id="KW-0378">Hydrolase</keyword>
<comment type="caution">
    <text evidence="4">The sequence shown here is derived from an EMBL/GenBank/DDBJ whole genome shotgun (WGS) entry which is preliminary data.</text>
</comment>
<dbReference type="InterPro" id="IPR001279">
    <property type="entry name" value="Metallo-B-lactamas"/>
</dbReference>